<feature type="region of interest" description="Disordered" evidence="1">
    <location>
        <begin position="165"/>
        <end position="189"/>
    </location>
</feature>
<keyword evidence="2" id="KW-1133">Transmembrane helix</keyword>
<protein>
    <submittedName>
        <fullName evidence="3">Uncharacterized protein</fullName>
    </submittedName>
</protein>
<dbReference type="OrthoDB" id="10657051at2759"/>
<comment type="caution">
    <text evidence="3">The sequence shown here is derived from an EMBL/GenBank/DDBJ whole genome shotgun (WGS) entry which is preliminary data.</text>
</comment>
<feature type="region of interest" description="Disordered" evidence="1">
    <location>
        <begin position="202"/>
        <end position="229"/>
    </location>
</feature>
<evidence type="ECO:0000256" key="1">
    <source>
        <dbReference type="SAM" id="MobiDB-lite"/>
    </source>
</evidence>
<reference evidence="3 4" key="1">
    <citation type="journal article" date="2018" name="Evol. Lett.">
        <title>Horizontal gene cluster transfer increased hallucinogenic mushroom diversity.</title>
        <authorList>
            <person name="Reynolds H.T."/>
            <person name="Vijayakumar V."/>
            <person name="Gluck-Thaler E."/>
            <person name="Korotkin H.B."/>
            <person name="Matheny P.B."/>
            <person name="Slot J.C."/>
        </authorList>
    </citation>
    <scope>NUCLEOTIDE SEQUENCE [LARGE SCALE GENOMIC DNA]</scope>
    <source>
        <strain evidence="3 4">2631</strain>
    </source>
</reference>
<sequence length="422" mass="43223">MAVVGIRDINGSISLPSVQTSGTGDFFSSVSASASTPATVNTIQATATMVPIAGSASTTSTPLSIISGISRVVSGSSTVYQTITVPTTIDGRATSVVFVMPTVITNTSSVFFTPPAKHSTGRIVAGVLTSIVILVCLISLLLYYRKRKLSRQNTASGANDSLESMYLSSGQGQPVGSNSSRREAAPKVAAAQNNPLAAALQPFQDGPSAYSAPDTPASSTDMSHGSTLSGSRVSLAATAVTLNTNERGSEKGTIPAPSIVTSTNNFISPLPQSLDEKHAPVPYVLQWAPPSASVPPIPASGSSASQDPHHRQSSSPSPPPLQRSLSFLLSDNRRTSTIAPSIAPSEAAPAYYPAPNSASRMHFRYRSGASTLTTATESIPPAYEYEYIAGHAPPVPPLPVSVSESASVSGSGVGSGSHSASP</sequence>
<feature type="region of interest" description="Disordered" evidence="1">
    <location>
        <begin position="292"/>
        <end position="324"/>
    </location>
</feature>
<keyword evidence="4" id="KW-1185">Reference proteome</keyword>
<evidence type="ECO:0000256" key="2">
    <source>
        <dbReference type="SAM" id="Phobius"/>
    </source>
</evidence>
<dbReference type="AlphaFoldDB" id="A0A409WNY7"/>
<dbReference type="EMBL" id="NHYD01003342">
    <property type="protein sequence ID" value="PPQ80216.1"/>
    <property type="molecule type" value="Genomic_DNA"/>
</dbReference>
<proteinExistence type="predicted"/>
<accession>A0A409WNY7</accession>
<organism evidence="3 4">
    <name type="scientific">Psilocybe cyanescens</name>
    <dbReference type="NCBI Taxonomy" id="93625"/>
    <lineage>
        <taxon>Eukaryota</taxon>
        <taxon>Fungi</taxon>
        <taxon>Dikarya</taxon>
        <taxon>Basidiomycota</taxon>
        <taxon>Agaricomycotina</taxon>
        <taxon>Agaricomycetes</taxon>
        <taxon>Agaricomycetidae</taxon>
        <taxon>Agaricales</taxon>
        <taxon>Agaricineae</taxon>
        <taxon>Strophariaceae</taxon>
        <taxon>Psilocybe</taxon>
    </lineage>
</organism>
<feature type="transmembrane region" description="Helical" evidence="2">
    <location>
        <begin position="123"/>
        <end position="144"/>
    </location>
</feature>
<keyword evidence="2" id="KW-0812">Transmembrane</keyword>
<name>A0A409WNY7_PSICY</name>
<keyword evidence="2" id="KW-0472">Membrane</keyword>
<dbReference type="Proteomes" id="UP000283269">
    <property type="component" value="Unassembled WGS sequence"/>
</dbReference>
<dbReference type="InParanoid" id="A0A409WNY7"/>
<feature type="compositionally biased region" description="Polar residues" evidence="1">
    <location>
        <begin position="165"/>
        <end position="179"/>
    </location>
</feature>
<feature type="compositionally biased region" description="Low complexity" evidence="1">
    <location>
        <begin position="400"/>
        <end position="422"/>
    </location>
</feature>
<evidence type="ECO:0000313" key="4">
    <source>
        <dbReference type="Proteomes" id="UP000283269"/>
    </source>
</evidence>
<feature type="compositionally biased region" description="Polar residues" evidence="1">
    <location>
        <begin position="216"/>
        <end position="229"/>
    </location>
</feature>
<evidence type="ECO:0000313" key="3">
    <source>
        <dbReference type="EMBL" id="PPQ80216.1"/>
    </source>
</evidence>
<gene>
    <name evidence="3" type="ORF">CVT25_003569</name>
</gene>
<feature type="region of interest" description="Disordered" evidence="1">
    <location>
        <begin position="399"/>
        <end position="422"/>
    </location>
</feature>